<keyword evidence="3" id="KW-1185">Reference proteome</keyword>
<feature type="compositionally biased region" description="Low complexity" evidence="1">
    <location>
        <begin position="254"/>
        <end position="271"/>
    </location>
</feature>
<gene>
    <name evidence="2" type="ORF">JTE90_019442</name>
</gene>
<dbReference type="SUPFAM" id="SSF53098">
    <property type="entry name" value="Ribonuclease H-like"/>
    <property type="match status" value="1"/>
</dbReference>
<dbReference type="PANTHER" id="PTHR10133">
    <property type="entry name" value="DNA POLYMERASE I"/>
    <property type="match status" value="1"/>
</dbReference>
<comment type="caution">
    <text evidence="2">The sequence shown here is derived from an EMBL/GenBank/DDBJ whole genome shotgun (WGS) entry which is preliminary data.</text>
</comment>
<dbReference type="AlphaFoldDB" id="A0AAV6TIU8"/>
<sequence length="947" mass="105803">MESSSSDRVLNESDDADGPDLEKYPEILRQMYTKDSCKELAISSPKLNVQEEDVFDKSLDRHENHGPVVVSGSILSKNVSKELPKNISFKSVDKTCLHKENFNGDLDHQSAQKSCSKLETENKVMDDDMNFNELLLSQTANADCIYFTESFNALPNQNSINDENLNDLVLLPIKHDTETNDCVSKRPNYGIDAQCSNSNKKGVQKYSFLEASELNLMSESCFSFELQNTSTCQDGFPEKNSTPIPEVKSKSEKSSFTSNHSNSSAKSSSKVKLSHSKEKSSENENIPPFKSPHEDSFNVSKYYDMLLDMSSKTDSMNHSRTHLQQVVTSKVSPSKLANKNSINETSVDIFETEESFNSEDCISNKVRLIVEPISNTEKLDTSRIKTETAETSCDIFDDSFDICKVEFETEKDTNQSKSENKKINDKLKTGNNNLVIKQAENINENEINAELNYDFAVPIDKTSKTGEFNGMQMNCDNLKTELETYNVSSDKTSKTGEFTVMQMNSNNLKTDIGTCNTSPDDAEIPLLNTNNQSQFWNTWDPSQESFLTPKPTQRSKAKSVKSVPDVPLDKEAKLDDSKGLMLDSADNSLFNSFNSDCLSPTPDKSSKSVAKIQVSSRKISSGFLPIPKSKESLKKNKTLVGKENSSPNITEEEGHFKDDSQIRLNINEVPDAELNSFLKRTAKVKTFSLSVACEKLSTKRRTIGPAKSNKCILTSNNQWTVDPDITIVGISICYGNEAYYISCCEDGVKSNNNLEFSTKSKLLQEFFTQSASGSSIVAYDTKSQYKVLWQGCNIALKQKCLDPSIAAWLLDPGKGHQSLKMLLNNFWPEAACLMDDLDYTSGSLGLQHWHKVSGKERASTEAFVSFHVMDKVLAVLKEQKLYKSFNEIEMPSVLSFAKMEQNGLGFDNHLGHKLPQRTSEKARRYFRQSLPMAGKGASTSCPLGMFK</sequence>
<feature type="compositionally biased region" description="Polar residues" evidence="1">
    <location>
        <begin position="543"/>
        <end position="552"/>
    </location>
</feature>
<dbReference type="EMBL" id="JAFNEN010003776">
    <property type="protein sequence ID" value="KAG8171598.1"/>
    <property type="molecule type" value="Genomic_DNA"/>
</dbReference>
<dbReference type="Proteomes" id="UP000827092">
    <property type="component" value="Unassembled WGS sequence"/>
</dbReference>
<dbReference type="GO" id="GO:0003676">
    <property type="term" value="F:nucleic acid binding"/>
    <property type="evidence" value="ECO:0007669"/>
    <property type="project" value="InterPro"/>
</dbReference>
<dbReference type="GO" id="GO:0003887">
    <property type="term" value="F:DNA-directed DNA polymerase activity"/>
    <property type="evidence" value="ECO:0007669"/>
    <property type="project" value="InterPro"/>
</dbReference>
<dbReference type="InterPro" id="IPR012337">
    <property type="entry name" value="RNaseH-like_sf"/>
</dbReference>
<dbReference type="InterPro" id="IPR036397">
    <property type="entry name" value="RNaseH_sf"/>
</dbReference>
<evidence type="ECO:0000256" key="1">
    <source>
        <dbReference type="SAM" id="MobiDB-lite"/>
    </source>
</evidence>
<evidence type="ECO:0000313" key="2">
    <source>
        <dbReference type="EMBL" id="KAG8171598.1"/>
    </source>
</evidence>
<feature type="compositionally biased region" description="Polar residues" evidence="1">
    <location>
        <begin position="233"/>
        <end position="243"/>
    </location>
</feature>
<dbReference type="InterPro" id="IPR002298">
    <property type="entry name" value="DNA_polymerase_A"/>
</dbReference>
<protein>
    <submittedName>
        <fullName evidence="2">Uncharacterized protein</fullName>
    </submittedName>
</protein>
<accession>A0AAV6TIU8</accession>
<dbReference type="Gene3D" id="3.30.420.10">
    <property type="entry name" value="Ribonuclease H-like superfamily/Ribonuclease H"/>
    <property type="match status" value="1"/>
</dbReference>
<feature type="region of interest" description="Disordered" evidence="1">
    <location>
        <begin position="543"/>
        <end position="564"/>
    </location>
</feature>
<dbReference type="GO" id="GO:0006261">
    <property type="term" value="P:DNA-templated DNA replication"/>
    <property type="evidence" value="ECO:0007669"/>
    <property type="project" value="InterPro"/>
</dbReference>
<proteinExistence type="predicted"/>
<reference evidence="2 3" key="1">
    <citation type="journal article" date="2022" name="Nat. Ecol. Evol.">
        <title>A masculinizing supergene underlies an exaggerated male reproductive morph in a spider.</title>
        <authorList>
            <person name="Hendrickx F."/>
            <person name="De Corte Z."/>
            <person name="Sonet G."/>
            <person name="Van Belleghem S.M."/>
            <person name="Kostlbacher S."/>
            <person name="Vangestel C."/>
        </authorList>
    </citation>
    <scope>NUCLEOTIDE SEQUENCE [LARGE SCALE GENOMIC DNA]</scope>
    <source>
        <strain evidence="2">W744_W776</strain>
    </source>
</reference>
<dbReference type="PANTHER" id="PTHR10133:SF62">
    <property type="entry name" value="DNA POLYMERASE THETA"/>
    <property type="match status" value="1"/>
</dbReference>
<feature type="region of interest" description="Disordered" evidence="1">
    <location>
        <begin position="1"/>
        <end position="24"/>
    </location>
</feature>
<feature type="region of interest" description="Disordered" evidence="1">
    <location>
        <begin position="233"/>
        <end position="293"/>
    </location>
</feature>
<name>A0AAV6TIU8_9ARAC</name>
<evidence type="ECO:0000313" key="3">
    <source>
        <dbReference type="Proteomes" id="UP000827092"/>
    </source>
</evidence>
<organism evidence="2 3">
    <name type="scientific">Oedothorax gibbosus</name>
    <dbReference type="NCBI Taxonomy" id="931172"/>
    <lineage>
        <taxon>Eukaryota</taxon>
        <taxon>Metazoa</taxon>
        <taxon>Ecdysozoa</taxon>
        <taxon>Arthropoda</taxon>
        <taxon>Chelicerata</taxon>
        <taxon>Arachnida</taxon>
        <taxon>Araneae</taxon>
        <taxon>Araneomorphae</taxon>
        <taxon>Entelegynae</taxon>
        <taxon>Araneoidea</taxon>
        <taxon>Linyphiidae</taxon>
        <taxon>Erigoninae</taxon>
        <taxon>Oedothorax</taxon>
    </lineage>
</organism>
<dbReference type="GO" id="GO:0097681">
    <property type="term" value="P:double-strand break repair via alternative nonhomologous end joining"/>
    <property type="evidence" value="ECO:0007669"/>
    <property type="project" value="TreeGrafter"/>
</dbReference>
<feature type="non-terminal residue" evidence="2">
    <location>
        <position position="947"/>
    </location>
</feature>